<keyword evidence="9" id="KW-1278">Translocase</keyword>
<geneLocation type="mitochondrion" evidence="10"/>
<comment type="catalytic activity">
    <reaction evidence="8 9">
        <text>a ubiquinone + NADH + 5 H(+)(in) = a ubiquinol + NAD(+) + 4 H(+)(out)</text>
        <dbReference type="Rhea" id="RHEA:29091"/>
        <dbReference type="Rhea" id="RHEA-COMP:9565"/>
        <dbReference type="Rhea" id="RHEA-COMP:9566"/>
        <dbReference type="ChEBI" id="CHEBI:15378"/>
        <dbReference type="ChEBI" id="CHEBI:16389"/>
        <dbReference type="ChEBI" id="CHEBI:17976"/>
        <dbReference type="ChEBI" id="CHEBI:57540"/>
        <dbReference type="ChEBI" id="CHEBI:57945"/>
        <dbReference type="EC" id="7.1.1.2"/>
    </reaction>
</comment>
<dbReference type="EC" id="7.1.1.2" evidence="9"/>
<keyword evidence="9" id="KW-0520">NAD</keyword>
<keyword evidence="9" id="KW-0830">Ubiquinone</keyword>
<gene>
    <name evidence="10" type="primary">ND3</name>
</gene>
<evidence type="ECO:0000256" key="5">
    <source>
        <dbReference type="ARBA" id="ARBA00022692"/>
    </source>
</evidence>
<comment type="subcellular location">
    <subcellularLocation>
        <location evidence="1">Membrane</location>
    </subcellularLocation>
    <subcellularLocation>
        <location evidence="9">Mitochondrion membrane</location>
        <topology evidence="9">Multi-pass membrane protein</topology>
    </subcellularLocation>
</comment>
<feature type="transmembrane region" description="Helical" evidence="9">
    <location>
        <begin position="58"/>
        <end position="79"/>
    </location>
</feature>
<organism evidence="10">
    <name type="scientific">Euseius nicholsi</name>
    <dbReference type="NCBI Taxonomy" id="702746"/>
    <lineage>
        <taxon>Eukaryota</taxon>
        <taxon>Metazoa</taxon>
        <taxon>Ecdysozoa</taxon>
        <taxon>Arthropoda</taxon>
        <taxon>Chelicerata</taxon>
        <taxon>Arachnida</taxon>
        <taxon>Acari</taxon>
        <taxon>Parasitiformes</taxon>
        <taxon>Mesostigmata</taxon>
        <taxon>Gamasina</taxon>
        <taxon>Phytoseioidea</taxon>
        <taxon>Phytoseiidae</taxon>
        <taxon>Amblyseiinae</taxon>
        <taxon>Euseius</taxon>
    </lineage>
</organism>
<keyword evidence="6 9" id="KW-1133">Transmembrane helix</keyword>
<keyword evidence="4 9" id="KW-0813">Transport</keyword>
<comment type="function">
    <text evidence="9">Core subunit of the mitochondrial membrane respiratory chain NADH dehydrogenase (Complex I) which catalyzes electron transfer from NADH through the respiratory chain, using ubiquinone as an electron acceptor. Essential for the catalytic activity of complex I.</text>
</comment>
<dbReference type="EMBL" id="KM999989">
    <property type="protein sequence ID" value="AJV88756.1"/>
    <property type="molecule type" value="Genomic_DNA"/>
</dbReference>
<evidence type="ECO:0000256" key="1">
    <source>
        <dbReference type="ARBA" id="ARBA00004370"/>
    </source>
</evidence>
<keyword evidence="9 10" id="KW-0496">Mitochondrion</keyword>
<dbReference type="GO" id="GO:0008137">
    <property type="term" value="F:NADH dehydrogenase (ubiquinone) activity"/>
    <property type="evidence" value="ECO:0007669"/>
    <property type="project" value="UniProtKB-UniRule"/>
</dbReference>
<protein>
    <recommendedName>
        <fullName evidence="3 9">NADH-ubiquinone oxidoreductase chain 3</fullName>
        <ecNumber evidence="9">7.1.1.2</ecNumber>
    </recommendedName>
</protein>
<dbReference type="InterPro" id="IPR038430">
    <property type="entry name" value="NDAH_ubi_oxred_su3_sf"/>
</dbReference>
<evidence type="ECO:0000256" key="4">
    <source>
        <dbReference type="ARBA" id="ARBA00022448"/>
    </source>
</evidence>
<keyword evidence="5 9" id="KW-0812">Transmembrane</keyword>
<evidence type="ECO:0000256" key="7">
    <source>
        <dbReference type="ARBA" id="ARBA00023136"/>
    </source>
</evidence>
<dbReference type="AlphaFoldDB" id="A0A0U1ZHE6"/>
<keyword evidence="9" id="KW-0249">Electron transport</keyword>
<proteinExistence type="inferred from homology"/>
<keyword evidence="9" id="KW-0679">Respiratory chain</keyword>
<evidence type="ECO:0000256" key="2">
    <source>
        <dbReference type="ARBA" id="ARBA00008472"/>
    </source>
</evidence>
<evidence type="ECO:0000256" key="8">
    <source>
        <dbReference type="ARBA" id="ARBA00049551"/>
    </source>
</evidence>
<reference evidence="10" key="1">
    <citation type="journal article" date="2014" name="Mitochondrial DNA">
        <title>Complete Mitochondrial Genome of Euseius nicholsi (Ehara et Lee) (Acari:Phytoseiidae).</title>
        <authorList>
            <person name="Xin T."/>
            <person name="Que S."/>
            <person name="Zou Z."/>
            <person name="Wang J."/>
            <person name="Li L."/>
            <person name="Xia B."/>
        </authorList>
    </citation>
    <scope>NUCLEOTIDE SEQUENCE</scope>
</reference>
<comment type="similarity">
    <text evidence="2 9">Belongs to the complex I subunit 3 family.</text>
</comment>
<evidence type="ECO:0000256" key="3">
    <source>
        <dbReference type="ARBA" id="ARBA00021007"/>
    </source>
</evidence>
<feature type="transmembrane region" description="Helical" evidence="9">
    <location>
        <begin position="86"/>
        <end position="102"/>
    </location>
</feature>
<evidence type="ECO:0000256" key="6">
    <source>
        <dbReference type="ARBA" id="ARBA00022989"/>
    </source>
</evidence>
<sequence length="111" mass="13121">MMMMFILALILCTLFWMISFLSNKSMNLKNKVYSFECGFNPFNKSQTPFSIQFFKILLIFLLFDMEIIVVLPLPLYHLLTVKTCKLYIMLISLITAGLMFEWKEGSLQWLK</sequence>
<dbReference type="InterPro" id="IPR000440">
    <property type="entry name" value="NADH_UbQ/plastoQ_OxRdtase_su3"/>
</dbReference>
<dbReference type="Pfam" id="PF00507">
    <property type="entry name" value="Oxidored_q4"/>
    <property type="match status" value="1"/>
</dbReference>
<name>A0A0U1ZHE6_9ACAR</name>
<dbReference type="PANTHER" id="PTHR11058">
    <property type="entry name" value="NADH-UBIQUINONE OXIDOREDUCTASE CHAIN 3"/>
    <property type="match status" value="1"/>
</dbReference>
<evidence type="ECO:0000256" key="9">
    <source>
        <dbReference type="RuleBase" id="RU003640"/>
    </source>
</evidence>
<accession>A0A0U1ZHE6</accession>
<keyword evidence="7 9" id="KW-0472">Membrane</keyword>
<dbReference type="Gene3D" id="1.20.58.1610">
    <property type="entry name" value="NADH:ubiquinone/plastoquinone oxidoreductase, chain 3"/>
    <property type="match status" value="1"/>
</dbReference>
<dbReference type="GO" id="GO:0030964">
    <property type="term" value="C:NADH dehydrogenase complex"/>
    <property type="evidence" value="ECO:0007669"/>
    <property type="project" value="TreeGrafter"/>
</dbReference>
<dbReference type="GO" id="GO:0031966">
    <property type="term" value="C:mitochondrial membrane"/>
    <property type="evidence" value="ECO:0007669"/>
    <property type="project" value="UniProtKB-SubCell"/>
</dbReference>
<evidence type="ECO:0000313" key="10">
    <source>
        <dbReference type="EMBL" id="AJV88756.1"/>
    </source>
</evidence>
<dbReference type="PANTHER" id="PTHR11058:SF9">
    <property type="entry name" value="NADH-UBIQUINONE OXIDOREDUCTASE CHAIN 3"/>
    <property type="match status" value="1"/>
</dbReference>